<comment type="caution">
    <text evidence="2">The sequence shown here is derived from an EMBL/GenBank/DDBJ whole genome shotgun (WGS) entry which is preliminary data.</text>
</comment>
<dbReference type="Proteomes" id="UP000190037">
    <property type="component" value="Unassembled WGS sequence"/>
</dbReference>
<evidence type="ECO:0000256" key="1">
    <source>
        <dbReference type="SAM" id="Phobius"/>
    </source>
</evidence>
<dbReference type="EMBL" id="MWQN01000001">
    <property type="protein sequence ID" value="OPC80888.1"/>
    <property type="molecule type" value="Genomic_DNA"/>
</dbReference>
<keyword evidence="1" id="KW-1133">Transmembrane helix</keyword>
<sequence length="177" mass="19306">MGPARRAGDHDADTGKSHMPVLLMLLFVFLLVLVPPCLRALRRAPQAAPVLPLHTDDMTDMHRMMAVAYEEERAVLHRRAVSWLHSLGRGPLRVTDAQAATGNRGCDLVTLGDGTVLGLSSTGVVMHELCGALDRFTEVALTRVRAARDGFELTFDMECGRQLHARAELLTVRGACV</sequence>
<keyword evidence="1" id="KW-0812">Transmembrane</keyword>
<keyword evidence="3" id="KW-1185">Reference proteome</keyword>
<keyword evidence="1" id="KW-0472">Membrane</keyword>
<evidence type="ECO:0000313" key="3">
    <source>
        <dbReference type="Proteomes" id="UP000190037"/>
    </source>
</evidence>
<dbReference type="AlphaFoldDB" id="A0A1T3NVQ6"/>
<accession>A0A1T3NVQ6</accession>
<proteinExistence type="predicted"/>
<gene>
    <name evidence="2" type="ORF">B4N89_07935</name>
</gene>
<feature type="transmembrane region" description="Helical" evidence="1">
    <location>
        <begin position="20"/>
        <end position="38"/>
    </location>
</feature>
<organism evidence="2 3">
    <name type="scientific">Embleya scabrispora</name>
    <dbReference type="NCBI Taxonomy" id="159449"/>
    <lineage>
        <taxon>Bacteria</taxon>
        <taxon>Bacillati</taxon>
        <taxon>Actinomycetota</taxon>
        <taxon>Actinomycetes</taxon>
        <taxon>Kitasatosporales</taxon>
        <taxon>Streptomycetaceae</taxon>
        <taxon>Embleya</taxon>
    </lineage>
</organism>
<evidence type="ECO:0000313" key="2">
    <source>
        <dbReference type="EMBL" id="OPC80888.1"/>
    </source>
</evidence>
<name>A0A1T3NVQ6_9ACTN</name>
<protein>
    <submittedName>
        <fullName evidence="2">Uncharacterized protein</fullName>
    </submittedName>
</protein>
<reference evidence="2 3" key="1">
    <citation type="submission" date="2017-03" db="EMBL/GenBank/DDBJ databases">
        <title>Draft genome sequence of Streptomyces scabrisporus NF3, endophyte isolated from Amphipterygium adstringens.</title>
        <authorList>
            <person name="Vazquez M."/>
            <person name="Ceapa C.D."/>
            <person name="Rodriguez Luna D."/>
            <person name="Sanchez Esquivel S."/>
        </authorList>
    </citation>
    <scope>NUCLEOTIDE SEQUENCE [LARGE SCALE GENOMIC DNA]</scope>
    <source>
        <strain evidence="2 3">NF3</strain>
    </source>
</reference>